<sequence length="439" mass="47622">MGINPTNDPNASKDLNPEVYFDDTGALYGIADVRHPDYQQTSGPGLFHATSDLSFYEMTPESSFEQLMPEPGIDQLTSEMNFDQFMSGPNVDQVTSEMGFDQFMSEPNVGQATSDMSFDQLMSEPSVGQSTTELNFDPLTAGFSFDLPMPELNFDPIMPEFSFDQMTPELSFEQTPEPGLQYMTPPLTQGPTEDANIAALRDQIALLEAQLAASEAAQAPPRVQNMSSVQMRTPPARKRKAFASPASAQPIANTPQQKTSPARKKMSPKTPPSSGAVANTTTPAPSKKRARKTTVTAAGSPAKRVSKTTKKMPAKSTPAPATQGVVSGIFGKQYNSPQRLSTQTAFLTADPSVTRIPVAQLLDMRFDNLSQHDKARLLLPVLNGEHPLEAEALEQKYGLAYGTARMKEAAENADKLVTMAAMEQEQMDAEASVWVAAKK</sequence>
<dbReference type="OrthoDB" id="3796665at2759"/>
<proteinExistence type="predicted"/>
<gene>
    <name evidence="2" type="ORF">P280DRAFT_508716</name>
</gene>
<feature type="compositionally biased region" description="Basic residues" evidence="1">
    <location>
        <begin position="304"/>
        <end position="313"/>
    </location>
</feature>
<name>A0A6A6RYG7_9PLEO</name>
<protein>
    <submittedName>
        <fullName evidence="2">Uncharacterized protein</fullName>
    </submittedName>
</protein>
<feature type="region of interest" description="Disordered" evidence="1">
    <location>
        <begin position="216"/>
        <end position="321"/>
    </location>
</feature>
<keyword evidence="3" id="KW-1185">Reference proteome</keyword>
<feature type="compositionally biased region" description="Polar residues" evidence="1">
    <location>
        <begin position="246"/>
        <end position="260"/>
    </location>
</feature>
<evidence type="ECO:0000313" key="3">
    <source>
        <dbReference type="Proteomes" id="UP000799753"/>
    </source>
</evidence>
<evidence type="ECO:0000313" key="2">
    <source>
        <dbReference type="EMBL" id="KAF2639024.1"/>
    </source>
</evidence>
<dbReference type="EMBL" id="MU006788">
    <property type="protein sequence ID" value="KAF2639024.1"/>
    <property type="molecule type" value="Genomic_DNA"/>
</dbReference>
<dbReference type="AlphaFoldDB" id="A0A6A6RYG7"/>
<reference evidence="2" key="1">
    <citation type="journal article" date="2020" name="Stud. Mycol.">
        <title>101 Dothideomycetes genomes: a test case for predicting lifestyles and emergence of pathogens.</title>
        <authorList>
            <person name="Haridas S."/>
            <person name="Albert R."/>
            <person name="Binder M."/>
            <person name="Bloem J."/>
            <person name="Labutti K."/>
            <person name="Salamov A."/>
            <person name="Andreopoulos B."/>
            <person name="Baker S."/>
            <person name="Barry K."/>
            <person name="Bills G."/>
            <person name="Bluhm B."/>
            <person name="Cannon C."/>
            <person name="Castanera R."/>
            <person name="Culley D."/>
            <person name="Daum C."/>
            <person name="Ezra D."/>
            <person name="Gonzalez J."/>
            <person name="Henrissat B."/>
            <person name="Kuo A."/>
            <person name="Liang C."/>
            <person name="Lipzen A."/>
            <person name="Lutzoni F."/>
            <person name="Magnuson J."/>
            <person name="Mondo S."/>
            <person name="Nolan M."/>
            <person name="Ohm R."/>
            <person name="Pangilinan J."/>
            <person name="Park H.-J."/>
            <person name="Ramirez L."/>
            <person name="Alfaro M."/>
            <person name="Sun H."/>
            <person name="Tritt A."/>
            <person name="Yoshinaga Y."/>
            <person name="Zwiers L.-H."/>
            <person name="Turgeon B."/>
            <person name="Goodwin S."/>
            <person name="Spatafora J."/>
            <person name="Crous P."/>
            <person name="Grigoriev I."/>
        </authorList>
    </citation>
    <scope>NUCLEOTIDE SEQUENCE</scope>
    <source>
        <strain evidence="2">CBS 473.64</strain>
    </source>
</reference>
<organism evidence="2 3">
    <name type="scientific">Massarina eburnea CBS 473.64</name>
    <dbReference type="NCBI Taxonomy" id="1395130"/>
    <lineage>
        <taxon>Eukaryota</taxon>
        <taxon>Fungi</taxon>
        <taxon>Dikarya</taxon>
        <taxon>Ascomycota</taxon>
        <taxon>Pezizomycotina</taxon>
        <taxon>Dothideomycetes</taxon>
        <taxon>Pleosporomycetidae</taxon>
        <taxon>Pleosporales</taxon>
        <taxon>Massarineae</taxon>
        <taxon>Massarinaceae</taxon>
        <taxon>Massarina</taxon>
    </lineage>
</organism>
<evidence type="ECO:0000256" key="1">
    <source>
        <dbReference type="SAM" id="MobiDB-lite"/>
    </source>
</evidence>
<accession>A0A6A6RYG7</accession>
<feature type="compositionally biased region" description="Polar residues" evidence="1">
    <location>
        <begin position="272"/>
        <end position="284"/>
    </location>
</feature>
<dbReference type="Proteomes" id="UP000799753">
    <property type="component" value="Unassembled WGS sequence"/>
</dbReference>